<evidence type="ECO:0008006" key="4">
    <source>
        <dbReference type="Google" id="ProtNLM"/>
    </source>
</evidence>
<keyword evidence="3" id="KW-1185">Reference proteome</keyword>
<comment type="caution">
    <text evidence="2">The sequence shown here is derived from an EMBL/GenBank/DDBJ whole genome shotgun (WGS) entry which is preliminary data.</text>
</comment>
<protein>
    <recommendedName>
        <fullName evidence="4">Histone deacetylase 14</fullName>
    </recommendedName>
</protein>
<feature type="region of interest" description="Disordered" evidence="1">
    <location>
        <begin position="126"/>
        <end position="180"/>
    </location>
</feature>
<accession>A0ABQ5J9F1</accession>
<dbReference type="EMBL" id="BQNB010021685">
    <property type="protein sequence ID" value="GJU08974.1"/>
    <property type="molecule type" value="Genomic_DNA"/>
</dbReference>
<evidence type="ECO:0000313" key="3">
    <source>
        <dbReference type="Proteomes" id="UP001151760"/>
    </source>
</evidence>
<feature type="compositionally biased region" description="Basic residues" evidence="1">
    <location>
        <begin position="130"/>
        <end position="143"/>
    </location>
</feature>
<gene>
    <name evidence="2" type="ORF">Tco_1125404</name>
</gene>
<name>A0ABQ5J9F1_9ASTR</name>
<evidence type="ECO:0000313" key="2">
    <source>
        <dbReference type="EMBL" id="GJU08974.1"/>
    </source>
</evidence>
<sequence length="503" mass="57094">MFGGWKWSLEFVQAIQTFLIDKANLGSPTKKGRKDKPHVIPYCRFMKLIICHLGRTYNIHQRSASPFHLAEEDLRLGNLKFAPKGKEDEVFEMPIPNELISNNIRNAPYYDAYLEIVAKLDRKIATEHGGKKKPATAKQPKLKPAKENSSKPAPTLKPKVTKEKPSKPSPAKHPKREKLPEIDEASWIRPWYTAKVQTNIAEESNTAEDLRLPDRIKDCKKDKRRVKDISRLCSGHSPVSTADSPNNITNLSDATIYAFLANQPNGSRLVHEDLEQIHEDDLEEMDLKMRHSRRTMNVEETSSKAMVVINGAGFDWSFMADEEVPTNMALMAFSDSKLYNDITCLFAPPTIYLSNSGLEEFQQPEFEGYRPKANKSVCKDTSNEVKKTPDAPLGEKLVSEKEKQTVFPTKIESVKQQEKPARKPVKLTAITIKEKGWPNTAVVIVVRANQVNVVKASECWVWRPTKLNRHPQKEDQGYVESGCSRHMTGNMSYLSDFKEFDGE</sequence>
<dbReference type="Proteomes" id="UP001151760">
    <property type="component" value="Unassembled WGS sequence"/>
</dbReference>
<organism evidence="2 3">
    <name type="scientific">Tanacetum coccineum</name>
    <dbReference type="NCBI Taxonomy" id="301880"/>
    <lineage>
        <taxon>Eukaryota</taxon>
        <taxon>Viridiplantae</taxon>
        <taxon>Streptophyta</taxon>
        <taxon>Embryophyta</taxon>
        <taxon>Tracheophyta</taxon>
        <taxon>Spermatophyta</taxon>
        <taxon>Magnoliopsida</taxon>
        <taxon>eudicotyledons</taxon>
        <taxon>Gunneridae</taxon>
        <taxon>Pentapetalae</taxon>
        <taxon>asterids</taxon>
        <taxon>campanulids</taxon>
        <taxon>Asterales</taxon>
        <taxon>Asteraceae</taxon>
        <taxon>Asteroideae</taxon>
        <taxon>Anthemideae</taxon>
        <taxon>Anthemidinae</taxon>
        <taxon>Tanacetum</taxon>
    </lineage>
</organism>
<evidence type="ECO:0000256" key="1">
    <source>
        <dbReference type="SAM" id="MobiDB-lite"/>
    </source>
</evidence>
<reference evidence="2" key="1">
    <citation type="journal article" date="2022" name="Int. J. Mol. Sci.">
        <title>Draft Genome of Tanacetum Coccineum: Genomic Comparison of Closely Related Tanacetum-Family Plants.</title>
        <authorList>
            <person name="Yamashiro T."/>
            <person name="Shiraishi A."/>
            <person name="Nakayama K."/>
            <person name="Satake H."/>
        </authorList>
    </citation>
    <scope>NUCLEOTIDE SEQUENCE</scope>
</reference>
<reference evidence="2" key="2">
    <citation type="submission" date="2022-01" db="EMBL/GenBank/DDBJ databases">
        <authorList>
            <person name="Yamashiro T."/>
            <person name="Shiraishi A."/>
            <person name="Satake H."/>
            <person name="Nakayama K."/>
        </authorList>
    </citation>
    <scope>NUCLEOTIDE SEQUENCE</scope>
</reference>
<proteinExistence type="predicted"/>